<comment type="similarity">
    <text evidence="3 12">Belongs to the class-II aminoacyl-tRNA synthetase family. Type-1 seryl-tRNA synthetase subfamily.</text>
</comment>
<dbReference type="GO" id="GO:0005524">
    <property type="term" value="F:ATP binding"/>
    <property type="evidence" value="ECO:0007669"/>
    <property type="project" value="UniProtKB-UniRule"/>
</dbReference>
<evidence type="ECO:0000256" key="15">
    <source>
        <dbReference type="SAM" id="Coils"/>
    </source>
</evidence>
<dbReference type="STRING" id="637679.GCA_001550055_02539"/>
<dbReference type="InterPro" id="IPR015866">
    <property type="entry name" value="Ser-tRNA-synth_1_N"/>
</dbReference>
<dbReference type="InterPro" id="IPR006195">
    <property type="entry name" value="aa-tRNA-synth_II"/>
</dbReference>
<dbReference type="Pfam" id="PF00587">
    <property type="entry name" value="tRNA-synt_2b"/>
    <property type="match status" value="1"/>
</dbReference>
<name>A0A1G6VR45_9PROT</name>
<evidence type="ECO:0000256" key="9">
    <source>
        <dbReference type="ARBA" id="ARBA00023146"/>
    </source>
</evidence>
<accession>A0A1G6VR45</accession>
<dbReference type="EC" id="6.1.1.11" evidence="12"/>
<dbReference type="HAMAP" id="MF_00176">
    <property type="entry name" value="Ser_tRNA_synth_type1"/>
    <property type="match status" value="1"/>
</dbReference>
<dbReference type="InterPro" id="IPR010978">
    <property type="entry name" value="tRNA-bd_arm"/>
</dbReference>
<comment type="subcellular location">
    <subcellularLocation>
        <location evidence="1 12">Cytoplasm</location>
    </subcellularLocation>
</comment>
<evidence type="ECO:0000256" key="1">
    <source>
        <dbReference type="ARBA" id="ARBA00004496"/>
    </source>
</evidence>
<evidence type="ECO:0000313" key="18">
    <source>
        <dbReference type="Proteomes" id="UP000183685"/>
    </source>
</evidence>
<evidence type="ECO:0000256" key="10">
    <source>
        <dbReference type="ARBA" id="ARBA00047929"/>
    </source>
</evidence>
<dbReference type="UniPathway" id="UPA00906">
    <property type="reaction ID" value="UER00895"/>
</dbReference>
<evidence type="ECO:0000256" key="6">
    <source>
        <dbReference type="ARBA" id="ARBA00022741"/>
    </source>
</evidence>
<feature type="domain" description="Aminoacyl-transfer RNA synthetases class-II family profile" evidence="16">
    <location>
        <begin position="173"/>
        <end position="410"/>
    </location>
</feature>
<evidence type="ECO:0000256" key="12">
    <source>
        <dbReference type="HAMAP-Rule" id="MF_00176"/>
    </source>
</evidence>
<evidence type="ECO:0000256" key="11">
    <source>
        <dbReference type="ARBA" id="ARBA00048823"/>
    </source>
</evidence>
<evidence type="ECO:0000256" key="2">
    <source>
        <dbReference type="ARBA" id="ARBA00005045"/>
    </source>
</evidence>
<dbReference type="PANTHER" id="PTHR43697">
    <property type="entry name" value="SERYL-TRNA SYNTHETASE"/>
    <property type="match status" value="1"/>
</dbReference>
<dbReference type="InterPro" id="IPR002314">
    <property type="entry name" value="aa-tRNA-synt_IIb"/>
</dbReference>
<keyword evidence="18" id="KW-1185">Reference proteome</keyword>
<feature type="binding site" evidence="13">
    <location>
        <position position="383"/>
    </location>
    <ligand>
        <name>L-serine</name>
        <dbReference type="ChEBI" id="CHEBI:33384"/>
    </ligand>
</feature>
<dbReference type="CDD" id="cd00770">
    <property type="entry name" value="SerRS_core"/>
    <property type="match status" value="1"/>
</dbReference>
<dbReference type="OrthoDB" id="9804647at2"/>
<dbReference type="Gene3D" id="1.10.287.40">
    <property type="entry name" value="Serine-tRNA synthetase, tRNA binding domain"/>
    <property type="match status" value="1"/>
</dbReference>
<dbReference type="InterPro" id="IPR042103">
    <property type="entry name" value="SerRS_1_N_sf"/>
</dbReference>
<feature type="binding site" evidence="12">
    <location>
        <begin position="231"/>
        <end position="233"/>
    </location>
    <ligand>
        <name>L-serine</name>
        <dbReference type="ChEBI" id="CHEBI:33384"/>
    </ligand>
</feature>
<protein>
    <recommendedName>
        <fullName evidence="12">Serine--tRNA ligase</fullName>
        <ecNumber evidence="12">6.1.1.11</ecNumber>
    </recommendedName>
    <alternativeName>
        <fullName evidence="12">Seryl-tRNA synthetase</fullName>
        <shortName evidence="12">SerRS</shortName>
    </alternativeName>
    <alternativeName>
        <fullName evidence="12">Seryl-tRNA(Ser/Sec) synthetase</fullName>
    </alternativeName>
</protein>
<keyword evidence="9 12" id="KW-0030">Aminoacyl-tRNA synthetase</keyword>
<evidence type="ECO:0000256" key="4">
    <source>
        <dbReference type="ARBA" id="ARBA00022490"/>
    </source>
</evidence>
<keyword evidence="5 12" id="KW-0436">Ligase</keyword>
<dbReference type="Proteomes" id="UP000183685">
    <property type="component" value="Unassembled WGS sequence"/>
</dbReference>
<evidence type="ECO:0000256" key="8">
    <source>
        <dbReference type="ARBA" id="ARBA00022917"/>
    </source>
</evidence>
<dbReference type="AlphaFoldDB" id="A0A1G6VR45"/>
<evidence type="ECO:0000256" key="5">
    <source>
        <dbReference type="ARBA" id="ARBA00022598"/>
    </source>
</evidence>
<dbReference type="Pfam" id="PF02403">
    <property type="entry name" value="Seryl_tRNA_N"/>
    <property type="match status" value="1"/>
</dbReference>
<comment type="function">
    <text evidence="12">Catalyzes the attachment of serine to tRNA(Ser). Is also able to aminoacylate tRNA(Sec) with serine, to form the misacylated tRNA L-seryl-tRNA(Sec), which will be further converted into selenocysteinyl-tRNA(Sec).</text>
</comment>
<feature type="binding site" evidence="12 14">
    <location>
        <begin position="262"/>
        <end position="264"/>
    </location>
    <ligand>
        <name>ATP</name>
        <dbReference type="ChEBI" id="CHEBI:30616"/>
    </ligand>
</feature>
<organism evidence="17 18">
    <name type="scientific">Kordiimonas lacus</name>
    <dbReference type="NCBI Taxonomy" id="637679"/>
    <lineage>
        <taxon>Bacteria</taxon>
        <taxon>Pseudomonadati</taxon>
        <taxon>Pseudomonadota</taxon>
        <taxon>Alphaproteobacteria</taxon>
        <taxon>Kordiimonadales</taxon>
        <taxon>Kordiimonadaceae</taxon>
        <taxon>Kordiimonas</taxon>
    </lineage>
</organism>
<dbReference type="InterPro" id="IPR002317">
    <property type="entry name" value="Ser-tRNA-ligase_type_1"/>
</dbReference>
<dbReference type="EMBL" id="FNAK01000002">
    <property type="protein sequence ID" value="SDD56004.1"/>
    <property type="molecule type" value="Genomic_DNA"/>
</dbReference>
<evidence type="ECO:0000256" key="7">
    <source>
        <dbReference type="ARBA" id="ARBA00022840"/>
    </source>
</evidence>
<dbReference type="InterPro" id="IPR045864">
    <property type="entry name" value="aa-tRNA-synth_II/BPL/LPL"/>
</dbReference>
<comment type="catalytic activity">
    <reaction evidence="11 12">
        <text>tRNA(Ser) + L-serine + ATP = L-seryl-tRNA(Ser) + AMP + diphosphate + H(+)</text>
        <dbReference type="Rhea" id="RHEA:12292"/>
        <dbReference type="Rhea" id="RHEA-COMP:9669"/>
        <dbReference type="Rhea" id="RHEA-COMP:9703"/>
        <dbReference type="ChEBI" id="CHEBI:15378"/>
        <dbReference type="ChEBI" id="CHEBI:30616"/>
        <dbReference type="ChEBI" id="CHEBI:33019"/>
        <dbReference type="ChEBI" id="CHEBI:33384"/>
        <dbReference type="ChEBI" id="CHEBI:78442"/>
        <dbReference type="ChEBI" id="CHEBI:78533"/>
        <dbReference type="ChEBI" id="CHEBI:456215"/>
        <dbReference type="EC" id="6.1.1.11"/>
    </reaction>
</comment>
<dbReference type="GO" id="GO:0004828">
    <property type="term" value="F:serine-tRNA ligase activity"/>
    <property type="evidence" value="ECO:0007669"/>
    <property type="project" value="UniProtKB-UniRule"/>
</dbReference>
<dbReference type="SUPFAM" id="SSF46589">
    <property type="entry name" value="tRNA-binding arm"/>
    <property type="match status" value="1"/>
</dbReference>
<keyword evidence="15" id="KW-0175">Coiled coil</keyword>
<dbReference type="PROSITE" id="PS50862">
    <property type="entry name" value="AA_TRNA_LIGASE_II"/>
    <property type="match status" value="1"/>
</dbReference>
<dbReference type="GO" id="GO:0016260">
    <property type="term" value="P:selenocysteine biosynthetic process"/>
    <property type="evidence" value="ECO:0007669"/>
    <property type="project" value="UniProtKB-UniRule"/>
</dbReference>
<dbReference type="GO" id="GO:0005737">
    <property type="term" value="C:cytoplasm"/>
    <property type="evidence" value="ECO:0007669"/>
    <property type="project" value="UniProtKB-SubCell"/>
</dbReference>
<comment type="catalytic activity">
    <reaction evidence="10 12">
        <text>tRNA(Sec) + L-serine + ATP = L-seryl-tRNA(Sec) + AMP + diphosphate + H(+)</text>
        <dbReference type="Rhea" id="RHEA:42580"/>
        <dbReference type="Rhea" id="RHEA-COMP:9742"/>
        <dbReference type="Rhea" id="RHEA-COMP:10128"/>
        <dbReference type="ChEBI" id="CHEBI:15378"/>
        <dbReference type="ChEBI" id="CHEBI:30616"/>
        <dbReference type="ChEBI" id="CHEBI:33019"/>
        <dbReference type="ChEBI" id="CHEBI:33384"/>
        <dbReference type="ChEBI" id="CHEBI:78442"/>
        <dbReference type="ChEBI" id="CHEBI:78533"/>
        <dbReference type="ChEBI" id="CHEBI:456215"/>
        <dbReference type="EC" id="6.1.1.11"/>
    </reaction>
</comment>
<dbReference type="GO" id="GO:0006434">
    <property type="term" value="P:seryl-tRNA aminoacylation"/>
    <property type="evidence" value="ECO:0007669"/>
    <property type="project" value="UniProtKB-UniRule"/>
</dbReference>
<dbReference type="NCBIfam" id="TIGR00414">
    <property type="entry name" value="serS"/>
    <property type="match status" value="1"/>
</dbReference>
<dbReference type="PIRSF" id="PIRSF001529">
    <property type="entry name" value="Ser-tRNA-synth_IIa"/>
    <property type="match status" value="1"/>
</dbReference>
<evidence type="ECO:0000256" key="3">
    <source>
        <dbReference type="ARBA" id="ARBA00010728"/>
    </source>
</evidence>
<proteinExistence type="inferred from homology"/>
<reference evidence="17 18" key="1">
    <citation type="submission" date="2016-10" db="EMBL/GenBank/DDBJ databases">
        <authorList>
            <person name="de Groot N.N."/>
        </authorList>
    </citation>
    <scope>NUCLEOTIDE SEQUENCE [LARGE SCALE GENOMIC DNA]</scope>
    <source>
        <strain evidence="17 18">CGMCC 1.9109</strain>
    </source>
</reference>
<feature type="binding site" evidence="12">
    <location>
        <position position="385"/>
    </location>
    <ligand>
        <name>L-serine</name>
        <dbReference type="ChEBI" id="CHEBI:33384"/>
    </ligand>
</feature>
<gene>
    <name evidence="12" type="primary">serS</name>
    <name evidence="17" type="ORF">SAMN04488071_0824</name>
</gene>
<feature type="binding site" evidence="13">
    <location>
        <position position="231"/>
    </location>
    <ligand>
        <name>L-serine</name>
        <dbReference type="ChEBI" id="CHEBI:33384"/>
    </ligand>
</feature>
<feature type="binding site" evidence="13">
    <location>
        <position position="262"/>
    </location>
    <ligand>
        <name>L-serine</name>
        <dbReference type="ChEBI" id="CHEBI:33384"/>
    </ligand>
</feature>
<dbReference type="RefSeq" id="WP_068305603.1">
    <property type="nucleotide sequence ID" value="NZ_FNAK01000002.1"/>
</dbReference>
<comment type="domain">
    <text evidence="12">Consists of two distinct domains, a catalytic core and a N-terminal extension that is involved in tRNA binding.</text>
</comment>
<feature type="binding site" evidence="12 14">
    <location>
        <begin position="349"/>
        <end position="352"/>
    </location>
    <ligand>
        <name>ATP</name>
        <dbReference type="ChEBI" id="CHEBI:30616"/>
    </ligand>
</feature>
<evidence type="ECO:0000313" key="17">
    <source>
        <dbReference type="EMBL" id="SDD56004.1"/>
    </source>
</evidence>
<sequence>MFDLKFIRENPEAFDKALARRGEEAKAEEIIALDSSRRAVQTEAQAAQARRNEASKLIGKAKAQGSEAEAQALMDEVSGLKTRLSEMEEEDRTLGEKLNTLLMSLPNMVYDDVPDGDSEDDNTEVRTWGKPARFDFDPKEHFELGEALGMMDFERAAKMSGSRFVVLKDQLARLERALGQFMLDLHTTEHGYTEMLTPAMVRDTALLGTGQLPKFGEDAFKTTTDHWLIPTSEVTLTNFHSDEILDEEELPYRFTAHSQCFRAEAGSAGRDTRGMIRQHQFEKVEMVSITAPDQSDEELERMTACAEEVLKRLHLPYRVVKLCTGDIGFGARRTYDIEVWLPGQDKYREISSCSTCGDFQARRMKMRCRPKGEKKTQFVHTLNGSGLAVGRTLIAVMENYQQANGSIRVPEVLKPYMRGIDVIGG</sequence>
<dbReference type="PRINTS" id="PR00981">
    <property type="entry name" value="TRNASYNTHSER"/>
</dbReference>
<evidence type="ECO:0000256" key="13">
    <source>
        <dbReference type="PIRSR" id="PIRSR001529-1"/>
    </source>
</evidence>
<evidence type="ECO:0000259" key="16">
    <source>
        <dbReference type="PROSITE" id="PS50862"/>
    </source>
</evidence>
<feature type="coiled-coil region" evidence="15">
    <location>
        <begin position="37"/>
        <end position="90"/>
    </location>
</feature>
<dbReference type="SUPFAM" id="SSF55681">
    <property type="entry name" value="Class II aaRS and biotin synthetases"/>
    <property type="match status" value="1"/>
</dbReference>
<comment type="subunit">
    <text evidence="12">Homodimer. The tRNA molecule binds across the dimer.</text>
</comment>
<comment type="caution">
    <text evidence="12">Lacks conserved residue(s) required for the propagation of feature annotation.</text>
</comment>
<dbReference type="InterPro" id="IPR033729">
    <property type="entry name" value="SerRS_core"/>
</dbReference>
<keyword evidence="6 12" id="KW-0547">Nucleotide-binding</keyword>
<feature type="binding site" evidence="12 13">
    <location>
        <position position="285"/>
    </location>
    <ligand>
        <name>L-serine</name>
        <dbReference type="ChEBI" id="CHEBI:33384"/>
    </ligand>
</feature>
<evidence type="ECO:0000256" key="14">
    <source>
        <dbReference type="PIRSR" id="PIRSR001529-2"/>
    </source>
</evidence>
<keyword evidence="7 12" id="KW-0067">ATP-binding</keyword>
<keyword evidence="8 12" id="KW-0648">Protein biosynthesis</keyword>
<keyword evidence="4 12" id="KW-0963">Cytoplasm</keyword>
<dbReference type="Gene3D" id="3.30.930.10">
    <property type="entry name" value="Bira Bifunctional Protein, Domain 2"/>
    <property type="match status" value="1"/>
</dbReference>
<comment type="pathway">
    <text evidence="2 12">Aminoacyl-tRNA biosynthesis; selenocysteinyl-tRNA(Sec) biosynthesis; L-seryl-tRNA(Sec) from L-serine and tRNA(Sec): step 1/1.</text>
</comment>
<dbReference type="PANTHER" id="PTHR43697:SF1">
    <property type="entry name" value="SERINE--TRNA LIGASE"/>
    <property type="match status" value="1"/>
</dbReference>